<evidence type="ECO:0000313" key="14">
    <source>
        <dbReference type="EMBL" id="KAF9752628.1"/>
    </source>
</evidence>
<evidence type="ECO:0000256" key="5">
    <source>
        <dbReference type="ARBA" id="ARBA00022525"/>
    </source>
</evidence>
<keyword evidence="11" id="KW-0961">Cell wall biogenesis/degradation</keyword>
<dbReference type="AlphaFoldDB" id="A0A0B7K1K0"/>
<keyword evidence="8 11" id="KW-0063">Aspartyl esterase</keyword>
<organism evidence="13">
    <name type="scientific">Bionectria ochroleuca</name>
    <name type="common">Gliocladium roseum</name>
    <dbReference type="NCBI Taxonomy" id="29856"/>
    <lineage>
        <taxon>Eukaryota</taxon>
        <taxon>Fungi</taxon>
        <taxon>Dikarya</taxon>
        <taxon>Ascomycota</taxon>
        <taxon>Pezizomycotina</taxon>
        <taxon>Sordariomycetes</taxon>
        <taxon>Hypocreomycetidae</taxon>
        <taxon>Hypocreales</taxon>
        <taxon>Bionectriaceae</taxon>
        <taxon>Clonostachys</taxon>
    </lineage>
</organism>
<keyword evidence="7 11" id="KW-0378">Hydrolase</keyword>
<evidence type="ECO:0000256" key="10">
    <source>
        <dbReference type="PROSITE-ProRule" id="PRU10040"/>
    </source>
</evidence>
<evidence type="ECO:0000256" key="2">
    <source>
        <dbReference type="ARBA" id="ARBA00005184"/>
    </source>
</evidence>
<dbReference type="EMBL" id="CDPU01000021">
    <property type="protein sequence ID" value="CEO51069.1"/>
    <property type="molecule type" value="Genomic_DNA"/>
</dbReference>
<evidence type="ECO:0000313" key="13">
    <source>
        <dbReference type="EMBL" id="CEO51069.1"/>
    </source>
</evidence>
<evidence type="ECO:0000256" key="4">
    <source>
        <dbReference type="ARBA" id="ARBA00013229"/>
    </source>
</evidence>
<evidence type="ECO:0000259" key="12">
    <source>
        <dbReference type="Pfam" id="PF01095"/>
    </source>
</evidence>
<evidence type="ECO:0000256" key="3">
    <source>
        <dbReference type="ARBA" id="ARBA00008891"/>
    </source>
</evidence>
<dbReference type="PANTHER" id="PTHR31321">
    <property type="entry name" value="ACYL-COA THIOESTER HYDROLASE YBHC-RELATED"/>
    <property type="match status" value="1"/>
</dbReference>
<evidence type="ECO:0000256" key="7">
    <source>
        <dbReference type="ARBA" id="ARBA00022801"/>
    </source>
</evidence>
<keyword evidence="5 11" id="KW-0964">Secreted</keyword>
<accession>A0A0B7K1K0</accession>
<dbReference type="InterPro" id="IPR012334">
    <property type="entry name" value="Pectin_lyas_fold"/>
</dbReference>
<evidence type="ECO:0000256" key="8">
    <source>
        <dbReference type="ARBA" id="ARBA00023085"/>
    </source>
</evidence>
<dbReference type="InterPro" id="IPR000070">
    <property type="entry name" value="Pectinesterase_cat"/>
</dbReference>
<dbReference type="GO" id="GO:0042545">
    <property type="term" value="P:cell wall modification"/>
    <property type="evidence" value="ECO:0007669"/>
    <property type="project" value="UniProtKB-UniRule"/>
</dbReference>
<protein>
    <recommendedName>
        <fullName evidence="4 11">Pectinesterase</fullName>
        <ecNumber evidence="4 11">3.1.1.11</ecNumber>
    </recommendedName>
</protein>
<dbReference type="FunFam" id="2.160.20.10:FF:000014">
    <property type="entry name" value="Pectinesterase"/>
    <property type="match status" value="1"/>
</dbReference>
<reference evidence="14" key="2">
    <citation type="submission" date="2020-10" db="EMBL/GenBank/DDBJ databases">
        <title>High-Quality Genome Resource of Clonostachys rosea strain S41 by Oxford Nanopore Long-Read Sequencing.</title>
        <authorList>
            <person name="Wang H."/>
        </authorList>
    </citation>
    <scope>NUCLEOTIDE SEQUENCE</scope>
    <source>
        <strain evidence="14">S41</strain>
    </source>
</reference>
<evidence type="ECO:0000256" key="9">
    <source>
        <dbReference type="ARBA" id="ARBA00047928"/>
    </source>
</evidence>
<dbReference type="GO" id="GO:0030599">
    <property type="term" value="F:pectinesterase activity"/>
    <property type="evidence" value="ECO:0007669"/>
    <property type="project" value="UniProtKB-UniRule"/>
</dbReference>
<sequence length="328" mass="34775">MKASLSLLPGIIAGVLAASRTSPPSGCLHVAKSGGSYTTLQAAVNSLSTTASGTQCIFVNQGTYTEQVYIPSRQAQLTIYGYTTDTTSYSSNKAIITYNNNAGSAGNNDASATVRVHAANTKLYNLNVVNSYGKGSQALALSAQASSGYYGCQFYGFQDTVLANEGLEIFNRCLITGATDFIFGQRAQAWFESCDIRVRNGGYYITANGRDSSSNPSYYVINGGTVAAASGESVSSGSYYLGRPWRDYSRVVFQNVNLSNVINSAGWKIWSDGQSTSNIYYAEYGNSGSGASGTRVSWSKKLSSAVSMSTVLGSSYSSGLWYDGSYPN</sequence>
<comment type="catalytic activity">
    <reaction evidence="9 11">
        <text>[(1-&gt;4)-alpha-D-galacturonosyl methyl ester](n) + n H2O = [(1-&gt;4)-alpha-D-galacturonosyl](n) + n methanol + n H(+)</text>
        <dbReference type="Rhea" id="RHEA:22380"/>
        <dbReference type="Rhea" id="RHEA-COMP:14570"/>
        <dbReference type="Rhea" id="RHEA-COMP:14573"/>
        <dbReference type="ChEBI" id="CHEBI:15377"/>
        <dbReference type="ChEBI" id="CHEBI:15378"/>
        <dbReference type="ChEBI" id="CHEBI:17790"/>
        <dbReference type="ChEBI" id="CHEBI:140522"/>
        <dbReference type="ChEBI" id="CHEBI:140523"/>
        <dbReference type="EC" id="3.1.1.11"/>
    </reaction>
</comment>
<keyword evidence="6 11" id="KW-0732">Signal</keyword>
<comment type="subcellular location">
    <subcellularLocation>
        <location evidence="1 11">Secreted</location>
    </subcellularLocation>
</comment>
<evidence type="ECO:0000256" key="11">
    <source>
        <dbReference type="RuleBase" id="RU000589"/>
    </source>
</evidence>
<proteinExistence type="inferred from homology"/>
<dbReference type="InterPro" id="IPR033131">
    <property type="entry name" value="Pectinesterase_Asp_AS"/>
</dbReference>
<comment type="function">
    <text evidence="11">Involved in maceration and soft-rotting of plant tissue.</text>
</comment>
<comment type="similarity">
    <text evidence="3">Belongs to the pectinesterase family.</text>
</comment>
<dbReference type="GO" id="GO:0045490">
    <property type="term" value="P:pectin catabolic process"/>
    <property type="evidence" value="ECO:0007669"/>
    <property type="project" value="UniProtKB-UniRule"/>
</dbReference>
<dbReference type="PROSITE" id="PS00503">
    <property type="entry name" value="PECTINESTERASE_2"/>
    <property type="match status" value="1"/>
</dbReference>
<name>A0A0B7K1K0_BIOOC</name>
<feature type="signal peptide" evidence="11">
    <location>
        <begin position="1"/>
        <end position="17"/>
    </location>
</feature>
<dbReference type="InterPro" id="IPR011050">
    <property type="entry name" value="Pectin_lyase_fold/virulence"/>
</dbReference>
<dbReference type="GO" id="GO:0005576">
    <property type="term" value="C:extracellular region"/>
    <property type="evidence" value="ECO:0007669"/>
    <property type="project" value="UniProtKB-SubCell"/>
</dbReference>
<dbReference type="EC" id="3.1.1.11" evidence="4 11"/>
<feature type="active site" evidence="10">
    <location>
        <position position="180"/>
    </location>
</feature>
<dbReference type="Proteomes" id="UP000616885">
    <property type="component" value="Unassembled WGS sequence"/>
</dbReference>
<evidence type="ECO:0000256" key="1">
    <source>
        <dbReference type="ARBA" id="ARBA00004613"/>
    </source>
</evidence>
<dbReference type="Gene3D" id="2.160.20.10">
    <property type="entry name" value="Single-stranded right-handed beta-helix, Pectin lyase-like"/>
    <property type="match status" value="1"/>
</dbReference>
<comment type="pathway">
    <text evidence="2 11">Glycan metabolism; pectin degradation; 2-dehydro-3-deoxy-D-gluconate from pectin: step 1/5.</text>
</comment>
<feature type="domain" description="Pectinesterase catalytic" evidence="12">
    <location>
        <begin position="30"/>
        <end position="300"/>
    </location>
</feature>
<gene>
    <name evidence="13" type="ORF">BN869_000007127_1</name>
    <name evidence="14" type="ORF">IM811_014422</name>
</gene>
<dbReference type="SUPFAM" id="SSF51126">
    <property type="entry name" value="Pectin lyase-like"/>
    <property type="match status" value="1"/>
</dbReference>
<dbReference type="EMBL" id="JADCTT010000005">
    <property type="protein sequence ID" value="KAF9752628.1"/>
    <property type="molecule type" value="Genomic_DNA"/>
</dbReference>
<dbReference type="Pfam" id="PF01095">
    <property type="entry name" value="Pectinesterase"/>
    <property type="match status" value="1"/>
</dbReference>
<reference evidence="13" key="1">
    <citation type="submission" date="2015-01" db="EMBL/GenBank/DDBJ databases">
        <authorList>
            <person name="Durling Mikael"/>
        </authorList>
    </citation>
    <scope>NUCLEOTIDE SEQUENCE</scope>
</reference>
<evidence type="ECO:0000256" key="6">
    <source>
        <dbReference type="ARBA" id="ARBA00022729"/>
    </source>
</evidence>
<dbReference type="UniPathway" id="UPA00545">
    <property type="reaction ID" value="UER00823"/>
</dbReference>
<dbReference type="PANTHER" id="PTHR31321:SF127">
    <property type="entry name" value="PECTINESTERASE"/>
    <property type="match status" value="1"/>
</dbReference>
<feature type="chain" id="PRO_5044513645" description="Pectinesterase" evidence="11">
    <location>
        <begin position="18"/>
        <end position="328"/>
    </location>
</feature>